<dbReference type="Proteomes" id="UP000558688">
    <property type="component" value="Unassembled WGS sequence"/>
</dbReference>
<evidence type="ECO:0000256" key="1">
    <source>
        <dbReference type="SAM" id="MobiDB-lite"/>
    </source>
</evidence>
<protein>
    <submittedName>
        <fullName evidence="2">Uncharacterized protein</fullName>
    </submittedName>
</protein>
<feature type="compositionally biased region" description="Basic and acidic residues" evidence="1">
    <location>
        <begin position="147"/>
        <end position="164"/>
    </location>
</feature>
<dbReference type="AlphaFoldDB" id="A0A8H5EKZ1"/>
<comment type="caution">
    <text evidence="2">The sequence shown here is derived from an EMBL/GenBank/DDBJ whole genome shotgun (WGS) entry which is preliminary data.</text>
</comment>
<reference evidence="2" key="1">
    <citation type="submission" date="2020-02" db="EMBL/GenBank/DDBJ databases">
        <title>Identification and distribution of gene clusters putatively required for synthesis of sphingolipid metabolism inhibitors in phylogenetically diverse species of the filamentous fungus Fusarium.</title>
        <authorList>
            <person name="Kim H.-S."/>
            <person name="Busman M."/>
            <person name="Brown D.W."/>
            <person name="Divon H."/>
            <person name="Uhlig S."/>
            <person name="Proctor R.H."/>
        </authorList>
    </citation>
    <scope>NUCLEOTIDE SEQUENCE [LARGE SCALE GENOMIC DNA]</scope>
    <source>
        <strain evidence="2">NRRL 39464</strain>
    </source>
</reference>
<organism evidence="2 3">
    <name type="scientific">Fusarium oxysporum</name>
    <name type="common">Fusarium vascular wilt</name>
    <dbReference type="NCBI Taxonomy" id="5507"/>
    <lineage>
        <taxon>Eukaryota</taxon>
        <taxon>Fungi</taxon>
        <taxon>Dikarya</taxon>
        <taxon>Ascomycota</taxon>
        <taxon>Pezizomycotina</taxon>
        <taxon>Sordariomycetes</taxon>
        <taxon>Hypocreomycetidae</taxon>
        <taxon>Hypocreales</taxon>
        <taxon>Nectriaceae</taxon>
        <taxon>Fusarium</taxon>
        <taxon>Fusarium oxysporum species complex</taxon>
    </lineage>
</organism>
<feature type="region of interest" description="Disordered" evidence="1">
    <location>
        <begin position="129"/>
        <end position="182"/>
    </location>
</feature>
<evidence type="ECO:0000313" key="3">
    <source>
        <dbReference type="Proteomes" id="UP000558688"/>
    </source>
</evidence>
<proteinExistence type="predicted"/>
<dbReference type="EMBL" id="JAAFOW010001034">
    <property type="protein sequence ID" value="KAF5262716.1"/>
    <property type="molecule type" value="Genomic_DNA"/>
</dbReference>
<accession>A0A8H5EKZ1</accession>
<gene>
    <name evidence="2" type="ORF">FOXYS1_6553</name>
</gene>
<name>A0A8H5EKZ1_FUSOX</name>
<evidence type="ECO:0000313" key="2">
    <source>
        <dbReference type="EMBL" id="KAF5262716.1"/>
    </source>
</evidence>
<sequence length="231" mass="26263">MSIGTLIPQDPPREPYVTTARRQVTQNALTSLTQSCTWRESLMPIQDIPASQETTSETLQDDEIVSKRLFKRLSSSSQNASNGSKEQDSCRSHVGSNLFTITFKNQKLAGEVQRWRDSVRSRYSEPLESCILPDRPDDKSPQSSDRLLPKDEVAKYQPDRDTHGKYLGLGLRQSRRPRSRTPACTKTVHFAPDLEQICHFYRTDRPSAVGFVSALVDDWRRDKVSSSSHHE</sequence>